<dbReference type="InParanoid" id="I7MB36"/>
<dbReference type="HOGENOM" id="CLU_474511_0_0_1"/>
<protein>
    <submittedName>
        <fullName evidence="4">Sucrose-6F-phosphate phosphohydrolase</fullName>
    </submittedName>
</protein>
<dbReference type="InterPro" id="IPR051518">
    <property type="entry name" value="Sucrose_Phosphatase"/>
</dbReference>
<dbReference type="InterPro" id="IPR023214">
    <property type="entry name" value="HAD_sf"/>
</dbReference>
<dbReference type="PANTHER" id="PTHR46521">
    <property type="entry name" value="SUCROSE-PHOSPHATASE 2-RELATED"/>
    <property type="match status" value="1"/>
</dbReference>
<keyword evidence="2" id="KW-0175">Coiled coil</keyword>
<proteinExistence type="predicted"/>
<dbReference type="Pfam" id="PF05116">
    <property type="entry name" value="S6PP"/>
    <property type="match status" value="2"/>
</dbReference>
<evidence type="ECO:0000313" key="4">
    <source>
        <dbReference type="EMBL" id="EAS07546.1"/>
    </source>
</evidence>
<gene>
    <name evidence="4" type="ORF">TTHERM_00678120</name>
</gene>
<feature type="domain" description="Sucrose phosphatase-like" evidence="3">
    <location>
        <begin position="509"/>
        <end position="573"/>
    </location>
</feature>
<evidence type="ECO:0000259" key="3">
    <source>
        <dbReference type="Pfam" id="PF05116"/>
    </source>
</evidence>
<dbReference type="EMBL" id="GG662216">
    <property type="protein sequence ID" value="EAS07546.1"/>
    <property type="molecule type" value="Genomic_DNA"/>
</dbReference>
<evidence type="ECO:0000256" key="2">
    <source>
        <dbReference type="SAM" id="Coils"/>
    </source>
</evidence>
<keyword evidence="5" id="KW-1185">Reference proteome</keyword>
<dbReference type="Proteomes" id="UP000009168">
    <property type="component" value="Unassembled WGS sequence"/>
</dbReference>
<dbReference type="InterPro" id="IPR036412">
    <property type="entry name" value="HAD-like_sf"/>
</dbReference>
<dbReference type="PANTHER" id="PTHR46521:SF4">
    <property type="entry name" value="SUCROSE-PHOSPHATASE 2-RELATED"/>
    <property type="match status" value="1"/>
</dbReference>
<dbReference type="RefSeq" id="XP_001027788.1">
    <property type="nucleotide sequence ID" value="XM_001027788.1"/>
</dbReference>
<accession>I7MB36</accession>
<sequence>MDNNVIINELKFPLENQKEQNLNRSTNVSISMQQNQYSVILYYFDFQCLPSTYDESVQFNAENLVNHKPPFILEQIKEDNEQKQLINSQEMKRTKRAFNVYKGYLQSNCQFIQIKHVENKNINSTDTQLSIKANQDDLQAKQIVQNNQEVILDEINQQKGNLVVFSQNQVQNNQQESSTQKQQDKYEVKPCQQKEQVIINHVDQSSEQFKELIFKNPYYNINNQVDEGQNNQNNNVKRLVVYNQELIEVEQRSNRKSLIITTDLGGTLCGKPEATLEFMKYWIKYFWFDKSCKLIYNSGRGIHPFNLLMKRESLIMPDYYIGRCGSYIYLKDYTKGILYLDKQWLMELAKIWQPQIIFEKMQKLSSWLKFKVRNDPEVWSLRYNSEISVFYERENEFKQIEQELNEIGIGFNAVIREKQNLMHVEIVPQITDKGLALEYLLHKVYYPYIQMRNQKIIFKDDLTGQQRLLEEQKRNMSEQLEFIQNKAQQIKSKQFKYEDILINKQDNDIVIAAFGDTMNDDGMLKLANFSICVSNSEQQLIQWANSHQQQTHPQLYVSQHSNGYALLEFVKQYIN</sequence>
<organism evidence="4 5">
    <name type="scientific">Tetrahymena thermophila (strain SB210)</name>
    <dbReference type="NCBI Taxonomy" id="312017"/>
    <lineage>
        <taxon>Eukaryota</taxon>
        <taxon>Sar</taxon>
        <taxon>Alveolata</taxon>
        <taxon>Ciliophora</taxon>
        <taxon>Intramacronucleata</taxon>
        <taxon>Oligohymenophorea</taxon>
        <taxon>Hymenostomatida</taxon>
        <taxon>Tetrahymenina</taxon>
        <taxon>Tetrahymenidae</taxon>
        <taxon>Tetrahymena</taxon>
    </lineage>
</organism>
<evidence type="ECO:0000256" key="1">
    <source>
        <dbReference type="ARBA" id="ARBA00022801"/>
    </source>
</evidence>
<dbReference type="AlphaFoldDB" id="I7MB36"/>
<dbReference type="Gene3D" id="3.40.50.1000">
    <property type="entry name" value="HAD superfamily/HAD-like"/>
    <property type="match status" value="2"/>
</dbReference>
<evidence type="ECO:0000313" key="5">
    <source>
        <dbReference type="Proteomes" id="UP000009168"/>
    </source>
</evidence>
<dbReference type="SUPFAM" id="SSF56784">
    <property type="entry name" value="HAD-like"/>
    <property type="match status" value="1"/>
</dbReference>
<dbReference type="KEGG" id="tet:TTHERM_00678120"/>
<dbReference type="GeneID" id="7833172"/>
<name>I7MB36_TETTS</name>
<feature type="domain" description="Sucrose phosphatase-like" evidence="3">
    <location>
        <begin position="258"/>
        <end position="453"/>
    </location>
</feature>
<feature type="coiled-coil region" evidence="2">
    <location>
        <begin position="459"/>
        <end position="493"/>
    </location>
</feature>
<reference evidence="5" key="1">
    <citation type="journal article" date="2006" name="PLoS Biol.">
        <title>Macronuclear genome sequence of the ciliate Tetrahymena thermophila, a model eukaryote.</title>
        <authorList>
            <person name="Eisen J.A."/>
            <person name="Coyne R.S."/>
            <person name="Wu M."/>
            <person name="Wu D."/>
            <person name="Thiagarajan M."/>
            <person name="Wortman J.R."/>
            <person name="Badger J.H."/>
            <person name="Ren Q."/>
            <person name="Amedeo P."/>
            <person name="Jones K.M."/>
            <person name="Tallon L.J."/>
            <person name="Delcher A.L."/>
            <person name="Salzberg S.L."/>
            <person name="Silva J.C."/>
            <person name="Haas B.J."/>
            <person name="Majoros W.H."/>
            <person name="Farzad M."/>
            <person name="Carlton J.M."/>
            <person name="Smith R.K. Jr."/>
            <person name="Garg J."/>
            <person name="Pearlman R.E."/>
            <person name="Karrer K.M."/>
            <person name="Sun L."/>
            <person name="Manning G."/>
            <person name="Elde N.C."/>
            <person name="Turkewitz A.P."/>
            <person name="Asai D.J."/>
            <person name="Wilkes D.E."/>
            <person name="Wang Y."/>
            <person name="Cai H."/>
            <person name="Collins K."/>
            <person name="Stewart B.A."/>
            <person name="Lee S.R."/>
            <person name="Wilamowska K."/>
            <person name="Weinberg Z."/>
            <person name="Ruzzo W.L."/>
            <person name="Wloga D."/>
            <person name="Gaertig J."/>
            <person name="Frankel J."/>
            <person name="Tsao C.-C."/>
            <person name="Gorovsky M.A."/>
            <person name="Keeling P.J."/>
            <person name="Waller R.F."/>
            <person name="Patron N.J."/>
            <person name="Cherry J.M."/>
            <person name="Stover N.A."/>
            <person name="Krieger C.J."/>
            <person name="del Toro C."/>
            <person name="Ryder H.F."/>
            <person name="Williamson S.C."/>
            <person name="Barbeau R.A."/>
            <person name="Hamilton E.P."/>
            <person name="Orias E."/>
        </authorList>
    </citation>
    <scope>NUCLEOTIDE SEQUENCE [LARGE SCALE GENOMIC DNA]</scope>
    <source>
        <strain evidence="5">SB210</strain>
    </source>
</reference>
<keyword evidence="1" id="KW-0378">Hydrolase</keyword>
<dbReference type="GO" id="GO:0016787">
    <property type="term" value="F:hydrolase activity"/>
    <property type="evidence" value="ECO:0007669"/>
    <property type="project" value="UniProtKB-KW"/>
</dbReference>
<dbReference type="InterPro" id="IPR006380">
    <property type="entry name" value="SPP-like_dom"/>
</dbReference>